<evidence type="ECO:0000256" key="8">
    <source>
        <dbReference type="SAM" id="MobiDB-lite"/>
    </source>
</evidence>
<dbReference type="AlphaFoldDB" id="A0A6M2D4Q9"/>
<dbReference type="InterPro" id="IPR036236">
    <property type="entry name" value="Znf_C2H2_sf"/>
</dbReference>
<dbReference type="GO" id="GO:0008270">
    <property type="term" value="F:zinc ion binding"/>
    <property type="evidence" value="ECO:0007669"/>
    <property type="project" value="UniProtKB-KW"/>
</dbReference>
<keyword evidence="3" id="KW-0677">Repeat</keyword>
<dbReference type="PANTHER" id="PTHR24394:SF29">
    <property type="entry name" value="MYONEURIN"/>
    <property type="match status" value="1"/>
</dbReference>
<comment type="subcellular location">
    <subcellularLocation>
        <location evidence="1">Nucleus</location>
    </subcellularLocation>
</comment>
<dbReference type="PROSITE" id="PS50157">
    <property type="entry name" value="ZINC_FINGER_C2H2_2"/>
    <property type="match status" value="4"/>
</dbReference>
<feature type="compositionally biased region" description="Polar residues" evidence="8">
    <location>
        <begin position="14"/>
        <end position="30"/>
    </location>
</feature>
<accession>A0A6M2D4Q9</accession>
<dbReference type="FunFam" id="3.30.160.60:FF:000100">
    <property type="entry name" value="Zinc finger 45-like"/>
    <property type="match status" value="1"/>
</dbReference>
<dbReference type="PROSITE" id="PS00028">
    <property type="entry name" value="ZINC_FINGER_C2H2_1"/>
    <property type="match status" value="3"/>
</dbReference>
<evidence type="ECO:0000256" key="3">
    <source>
        <dbReference type="ARBA" id="ARBA00022737"/>
    </source>
</evidence>
<feature type="domain" description="C2H2-type" evidence="9">
    <location>
        <begin position="241"/>
        <end position="269"/>
    </location>
</feature>
<dbReference type="OrthoDB" id="6488250at2759"/>
<feature type="compositionally biased region" description="Low complexity" evidence="8">
    <location>
        <begin position="31"/>
        <end position="48"/>
    </location>
</feature>
<keyword evidence="6" id="KW-0539">Nucleus</keyword>
<evidence type="ECO:0000256" key="4">
    <source>
        <dbReference type="ARBA" id="ARBA00022771"/>
    </source>
</evidence>
<dbReference type="VEuPathDB" id="VectorBase:LOC119180893"/>
<dbReference type="EMBL" id="GHWJ01008067">
    <property type="protein sequence ID" value="NOV40804.1"/>
    <property type="molecule type" value="Transcribed_RNA"/>
</dbReference>
<evidence type="ECO:0000256" key="7">
    <source>
        <dbReference type="PROSITE-ProRule" id="PRU00042"/>
    </source>
</evidence>
<feature type="region of interest" description="Disordered" evidence="8">
    <location>
        <begin position="1"/>
        <end position="120"/>
    </location>
</feature>
<evidence type="ECO:0000256" key="5">
    <source>
        <dbReference type="ARBA" id="ARBA00022833"/>
    </source>
</evidence>
<dbReference type="InterPro" id="IPR013087">
    <property type="entry name" value="Znf_C2H2_type"/>
</dbReference>
<keyword evidence="4 7" id="KW-0863">Zinc-finger</keyword>
<name>A0A6M2D4Q9_RHIMP</name>
<evidence type="ECO:0000256" key="6">
    <source>
        <dbReference type="ARBA" id="ARBA00023242"/>
    </source>
</evidence>
<sequence>MAEGRGDGNAAPVSESSDAPSSRSVAGSDTDTSISLYLSGSSSSSDLPSVEHDSGQNTPFSSGLRDNRPTGASRRMSSRGGSWDSLPSTSRAGAEQLPAAVRSVSSSHGNTKDSSSAQQRRQSHDVRWECHFCLETFTCEEDFNEHTNKNIANERHLCSECDLWIRGPSQYQNHCRMHTVEKKYRCDACGRSFLREYNLRRHQFNVHKKEAGHKCEVCGRSFFEESNLNLHKLAHTETKCFRCQHCGRVYKYRHNLRQHIKARHEAAKPDASASKKSSETED</sequence>
<dbReference type="GO" id="GO:0000981">
    <property type="term" value="F:DNA-binding transcription factor activity, RNA polymerase II-specific"/>
    <property type="evidence" value="ECO:0007669"/>
    <property type="project" value="TreeGrafter"/>
</dbReference>
<evidence type="ECO:0000256" key="1">
    <source>
        <dbReference type="ARBA" id="ARBA00004123"/>
    </source>
</evidence>
<evidence type="ECO:0000259" key="9">
    <source>
        <dbReference type="PROSITE" id="PS50157"/>
    </source>
</evidence>
<reference evidence="10" key="1">
    <citation type="submission" date="2019-09" db="EMBL/GenBank/DDBJ databases">
        <title>Organ-specific transcriptomic study of the physiology of the cattle tick, Rhipicephalus microplus.</title>
        <authorList>
            <person name="Tirloni L."/>
            <person name="Braz G."/>
            <person name="Gandara A.C.P."/>
            <person name="Sabadin G.A."/>
            <person name="da Silva R.M."/>
            <person name="Guizzo M.G."/>
            <person name="Machado J.A."/>
            <person name="Costa E.P."/>
            <person name="Gomes H.F."/>
            <person name="Moraes J."/>
            <person name="Mota M.B.S."/>
            <person name="Mesquita R.D."/>
            <person name="Alvarenga P.H."/>
            <person name="Alves F."/>
            <person name="Seixas A."/>
            <person name="da Fonseca R.N."/>
            <person name="Fogaca A."/>
            <person name="Logullo C."/>
            <person name="Tanaka A."/>
            <person name="Daffre S."/>
            <person name="Termignoni C."/>
            <person name="Vaz I.S.Jr."/>
            <person name="Oliveira P.L."/>
            <person name="Ribeiro J.M."/>
        </authorList>
    </citation>
    <scope>NUCLEOTIDE SEQUENCE</scope>
    <source>
        <strain evidence="10">Porto Alegre</strain>
    </source>
</reference>
<dbReference type="VEuPathDB" id="VectorBase:LOC119180670"/>
<feature type="domain" description="C2H2-type" evidence="9">
    <location>
        <begin position="213"/>
        <end position="240"/>
    </location>
</feature>
<keyword evidence="2" id="KW-0479">Metal-binding</keyword>
<dbReference type="GO" id="GO:0005634">
    <property type="term" value="C:nucleus"/>
    <property type="evidence" value="ECO:0007669"/>
    <property type="project" value="UniProtKB-SubCell"/>
</dbReference>
<evidence type="ECO:0000256" key="2">
    <source>
        <dbReference type="ARBA" id="ARBA00022723"/>
    </source>
</evidence>
<feature type="compositionally biased region" description="Low complexity" evidence="8">
    <location>
        <begin position="71"/>
        <end position="82"/>
    </location>
</feature>
<organism evidence="10">
    <name type="scientific">Rhipicephalus microplus</name>
    <name type="common">Cattle tick</name>
    <name type="synonym">Boophilus microplus</name>
    <dbReference type="NCBI Taxonomy" id="6941"/>
    <lineage>
        <taxon>Eukaryota</taxon>
        <taxon>Metazoa</taxon>
        <taxon>Ecdysozoa</taxon>
        <taxon>Arthropoda</taxon>
        <taxon>Chelicerata</taxon>
        <taxon>Arachnida</taxon>
        <taxon>Acari</taxon>
        <taxon>Parasitiformes</taxon>
        <taxon>Ixodida</taxon>
        <taxon>Ixodoidea</taxon>
        <taxon>Ixodidae</taxon>
        <taxon>Rhipicephalinae</taxon>
        <taxon>Rhipicephalus</taxon>
        <taxon>Boophilus</taxon>
    </lineage>
</organism>
<dbReference type="Pfam" id="PF00096">
    <property type="entry name" value="zf-C2H2"/>
    <property type="match status" value="3"/>
</dbReference>
<protein>
    <submittedName>
        <fullName evidence="10">Putative c2h2-type zn-finger protein</fullName>
    </submittedName>
</protein>
<dbReference type="SUPFAM" id="SSF57667">
    <property type="entry name" value="beta-beta-alpha zinc fingers"/>
    <property type="match status" value="2"/>
</dbReference>
<feature type="domain" description="C2H2-type" evidence="9">
    <location>
        <begin position="156"/>
        <end position="183"/>
    </location>
</feature>
<evidence type="ECO:0000313" key="10">
    <source>
        <dbReference type="EMBL" id="NOV40804.1"/>
    </source>
</evidence>
<feature type="compositionally biased region" description="Polar residues" evidence="8">
    <location>
        <begin position="103"/>
        <end position="120"/>
    </location>
</feature>
<dbReference type="SMART" id="SM00355">
    <property type="entry name" value="ZnF_C2H2"/>
    <property type="match status" value="5"/>
</dbReference>
<feature type="region of interest" description="Disordered" evidence="8">
    <location>
        <begin position="262"/>
        <end position="282"/>
    </location>
</feature>
<dbReference type="Gene3D" id="3.30.160.60">
    <property type="entry name" value="Classic Zinc Finger"/>
    <property type="match status" value="3"/>
</dbReference>
<keyword evidence="5" id="KW-0862">Zinc</keyword>
<proteinExistence type="predicted"/>
<dbReference type="PANTHER" id="PTHR24394">
    <property type="entry name" value="ZINC FINGER PROTEIN"/>
    <property type="match status" value="1"/>
</dbReference>
<feature type="domain" description="C2H2-type" evidence="9">
    <location>
        <begin position="184"/>
        <end position="212"/>
    </location>
</feature>